<dbReference type="AlphaFoldDB" id="A0A0M1VWL9"/>
<dbReference type="Gene3D" id="3.90.1280.10">
    <property type="entry name" value="HSP33 redox switch-like"/>
    <property type="match status" value="1"/>
</dbReference>
<evidence type="ECO:0000313" key="7">
    <source>
        <dbReference type="Proteomes" id="UP000004925"/>
    </source>
</evidence>
<accession>A0A0M1VWL9</accession>
<dbReference type="SUPFAM" id="SSF118352">
    <property type="entry name" value="HSP33 redox switch-like"/>
    <property type="match status" value="1"/>
</dbReference>
<dbReference type="PANTHER" id="PTHR30111">
    <property type="entry name" value="33 KDA CHAPERONIN"/>
    <property type="match status" value="1"/>
</dbReference>
<evidence type="ECO:0000313" key="6">
    <source>
        <dbReference type="EMBL" id="EEO41087.1"/>
    </source>
</evidence>
<keyword evidence="1" id="KW-0963">Cytoplasm</keyword>
<dbReference type="EMBL" id="ACDE02000023">
    <property type="protein sequence ID" value="EEO41087.1"/>
    <property type="molecule type" value="Genomic_DNA"/>
</dbReference>
<dbReference type="InterPro" id="IPR016153">
    <property type="entry name" value="Heat_shock_Hsp33_N"/>
</dbReference>
<organism evidence="6 7">
    <name type="scientific">Fusobacterium vincentii 4_1_13</name>
    <dbReference type="NCBI Taxonomy" id="469606"/>
    <lineage>
        <taxon>Bacteria</taxon>
        <taxon>Fusobacteriati</taxon>
        <taxon>Fusobacteriota</taxon>
        <taxon>Fusobacteriia</taxon>
        <taxon>Fusobacteriales</taxon>
        <taxon>Fusobacteriaceae</taxon>
        <taxon>Fusobacterium</taxon>
    </lineage>
</organism>
<dbReference type="Gene3D" id="3.55.30.10">
    <property type="entry name" value="Hsp33 domain"/>
    <property type="match status" value="1"/>
</dbReference>
<dbReference type="Pfam" id="PF01430">
    <property type="entry name" value="HSP33"/>
    <property type="match status" value="1"/>
</dbReference>
<dbReference type="InterPro" id="IPR000397">
    <property type="entry name" value="Heat_shock_Hsp33"/>
</dbReference>
<dbReference type="GO" id="GO:0042026">
    <property type="term" value="P:protein refolding"/>
    <property type="evidence" value="ECO:0007669"/>
    <property type="project" value="TreeGrafter"/>
</dbReference>
<reference evidence="6 7" key="1">
    <citation type="submission" date="2011-10" db="EMBL/GenBank/DDBJ databases">
        <title>The Genome Sequence of Fusobacterium sp. 4_1_13.</title>
        <authorList>
            <consortium name="The Broad Institute Genome Sequencing Platform"/>
            <person name="Earl A."/>
            <person name="Ward D."/>
            <person name="Feldgarden M."/>
            <person name="Gevers D."/>
            <person name="Strauss J."/>
            <person name="Ambrose C."/>
            <person name="Allen-Vercoe E."/>
            <person name="Young S.K."/>
            <person name="Zeng Q."/>
            <person name="Gargeya S."/>
            <person name="Fitzgerald M."/>
            <person name="Haas B."/>
            <person name="Abouelleil A."/>
            <person name="Alvarado L."/>
            <person name="Arachchi H.M."/>
            <person name="Berlin A."/>
            <person name="Brown A."/>
            <person name="Chapman S.B."/>
            <person name="Chen Z."/>
            <person name="Dunbar C."/>
            <person name="Freedman E."/>
            <person name="Gearin G."/>
            <person name="Goldberg J."/>
            <person name="Griggs A."/>
            <person name="Gujja S."/>
            <person name="Heiman D."/>
            <person name="Howarth C."/>
            <person name="Larson L."/>
            <person name="Lui A."/>
            <person name="MacDonald P.J."/>
            <person name="Montmayeur A."/>
            <person name="Murphy C."/>
            <person name="Neiman D."/>
            <person name="Pearson M."/>
            <person name="Priest M."/>
            <person name="Roberts A."/>
            <person name="Saif S."/>
            <person name="Shea T."/>
            <person name="Shenoy N."/>
            <person name="Sisk P."/>
            <person name="Stolte C."/>
            <person name="Sykes S."/>
            <person name="Wortman J."/>
            <person name="Nusbaum C."/>
            <person name="Birren B."/>
        </authorList>
    </citation>
    <scope>NUCLEOTIDE SEQUENCE [LARGE SCALE GENOMIC DNA]</scope>
    <source>
        <strain evidence="6 7">4_1_13</strain>
    </source>
</reference>
<protein>
    <recommendedName>
        <fullName evidence="8">Redox-regulated molecular chaperone Hsp33</fullName>
    </recommendedName>
</protein>
<dbReference type="Proteomes" id="UP000004925">
    <property type="component" value="Unassembled WGS sequence"/>
</dbReference>
<name>A0A0M1VWL9_FUSVC</name>
<keyword evidence="4" id="KW-0143">Chaperone</keyword>
<dbReference type="PIRSF" id="PIRSF005261">
    <property type="entry name" value="Heat_shock_Hsp33"/>
    <property type="match status" value="1"/>
</dbReference>
<dbReference type="RefSeq" id="WP_008803506.1">
    <property type="nucleotide sequence ID" value="NZ_KQ235738.1"/>
</dbReference>
<proteinExistence type="predicted"/>
<keyword evidence="5" id="KW-0676">Redox-active center</keyword>
<dbReference type="InterPro" id="IPR016154">
    <property type="entry name" value="Heat_shock_Hsp33_C"/>
</dbReference>
<dbReference type="GO" id="GO:0044183">
    <property type="term" value="F:protein folding chaperone"/>
    <property type="evidence" value="ECO:0007669"/>
    <property type="project" value="TreeGrafter"/>
</dbReference>
<evidence type="ECO:0000256" key="1">
    <source>
        <dbReference type="ARBA" id="ARBA00022490"/>
    </source>
</evidence>
<evidence type="ECO:0000256" key="2">
    <source>
        <dbReference type="ARBA" id="ARBA00022833"/>
    </source>
</evidence>
<sequence>MGRLIRGISKNARFFVADTTDVIQEALDIHKYDEYSMKTFGKFCTLASLMGATLKGEDKLTIRTDTDGYIKNIVVTSDANGNIKGYLVNTTDENFDGLGKGTMRIIKDMGLKEPYVAISDIDYSNLPNDISAFFYNSEQIPTVISLAVECTNDGKILCAGAFMVQLLPNADEDFITKLERKAEAIRPMNELMKGGMSLERIINLLYDDMDTEDDSLVEEYEILEEKEIKYSCDCSAERFQKGIITLGKEELKHIFEEEKEIEAECQFCGKKYKFTENDFDDVLKK</sequence>
<dbReference type="CDD" id="cd00498">
    <property type="entry name" value="Hsp33"/>
    <property type="match status" value="1"/>
</dbReference>
<dbReference type="HOGENOM" id="CLU_054493_1_0_0"/>
<keyword evidence="3" id="KW-1015">Disulfide bond</keyword>
<dbReference type="PANTHER" id="PTHR30111:SF1">
    <property type="entry name" value="33 KDA CHAPERONIN"/>
    <property type="match status" value="1"/>
</dbReference>
<keyword evidence="2" id="KW-0862">Zinc</keyword>
<evidence type="ECO:0000256" key="3">
    <source>
        <dbReference type="ARBA" id="ARBA00023157"/>
    </source>
</evidence>
<comment type="caution">
    <text evidence="6">The sequence shown here is derived from an EMBL/GenBank/DDBJ whole genome shotgun (WGS) entry which is preliminary data.</text>
</comment>
<evidence type="ECO:0008006" key="8">
    <source>
        <dbReference type="Google" id="ProtNLM"/>
    </source>
</evidence>
<dbReference type="SUPFAM" id="SSF64397">
    <property type="entry name" value="Hsp33 domain"/>
    <property type="match status" value="1"/>
</dbReference>
<dbReference type="GO" id="GO:0051082">
    <property type="term" value="F:unfolded protein binding"/>
    <property type="evidence" value="ECO:0007669"/>
    <property type="project" value="InterPro"/>
</dbReference>
<dbReference type="GO" id="GO:0005737">
    <property type="term" value="C:cytoplasm"/>
    <property type="evidence" value="ECO:0007669"/>
    <property type="project" value="InterPro"/>
</dbReference>
<evidence type="ECO:0000256" key="5">
    <source>
        <dbReference type="ARBA" id="ARBA00023284"/>
    </source>
</evidence>
<gene>
    <name evidence="6" type="ORF">FSCG_01800</name>
</gene>
<dbReference type="eggNOG" id="COG1281">
    <property type="taxonomic scope" value="Bacteria"/>
</dbReference>
<evidence type="ECO:0000256" key="4">
    <source>
        <dbReference type="ARBA" id="ARBA00023186"/>
    </source>
</evidence>